<evidence type="ECO:0000256" key="2">
    <source>
        <dbReference type="ARBA" id="ARBA00023235"/>
    </source>
</evidence>
<gene>
    <name evidence="3" type="ORF">H8B19_05740</name>
</gene>
<dbReference type="Proteomes" id="UP000601768">
    <property type="component" value="Unassembled WGS sequence"/>
</dbReference>
<keyword evidence="4" id="KW-1185">Reference proteome</keyword>
<dbReference type="AlphaFoldDB" id="A0A8J6LWV7"/>
<dbReference type="InterPro" id="IPR012341">
    <property type="entry name" value="6hp_glycosidase-like_sf"/>
</dbReference>
<dbReference type="GO" id="GO:0016853">
    <property type="term" value="F:isomerase activity"/>
    <property type="evidence" value="ECO:0007669"/>
    <property type="project" value="UniProtKB-KW"/>
</dbReference>
<evidence type="ECO:0000313" key="4">
    <source>
        <dbReference type="Proteomes" id="UP000601768"/>
    </source>
</evidence>
<evidence type="ECO:0000256" key="1">
    <source>
        <dbReference type="ARBA" id="ARBA00008558"/>
    </source>
</evidence>
<comment type="similarity">
    <text evidence="1">Belongs to the N-acylglucosamine 2-epimerase family.</text>
</comment>
<keyword evidence="2" id="KW-0413">Isomerase</keyword>
<accession>A0A8J6LWV7</accession>
<dbReference type="Gene3D" id="1.50.10.10">
    <property type="match status" value="2"/>
</dbReference>
<evidence type="ECO:0000313" key="3">
    <source>
        <dbReference type="EMBL" id="MBC3765369.1"/>
    </source>
</evidence>
<dbReference type="SUPFAM" id="SSF48208">
    <property type="entry name" value="Six-hairpin glycosidases"/>
    <property type="match status" value="1"/>
</dbReference>
<dbReference type="PANTHER" id="PTHR15108">
    <property type="entry name" value="N-ACYLGLUCOSAMINE-2-EPIMERASE"/>
    <property type="match status" value="1"/>
</dbReference>
<protein>
    <submittedName>
        <fullName evidence="3">AGE family epimerase/isomerase</fullName>
    </submittedName>
</protein>
<proteinExistence type="inferred from homology"/>
<dbReference type="EMBL" id="JACNEP010000003">
    <property type="protein sequence ID" value="MBC3765369.1"/>
    <property type="molecule type" value="Genomic_DNA"/>
</dbReference>
<sequence>MTPSELKNNMLKEVEQTILPFWMFKACDLQNGGYWGSVKTNGLIDKQAAKGSILHCRILWSFSAAYAAVPNPAWLEHAQRCFSFIQQHLLQENGYIGWDSSNLTEFNTAADQTIAQAYWLYASSELALTTRQQQHSTVAKQNWTNLMSLIEGKGFATEDNPTSFGWRTWLHIIESLDKYASIANSVQITEQINELLSRTFRLFDINSDMPISNAHLCASAWMLIKWCQNWAPRYSNRASNLACKLVDKAIERAYMPNGGFIASDEDPAQYGWVQAEAMLACWRCYLASNDPKYLKHTLELWQFIQQFISDPVYGEWHWQKGATDKAQEKAGFWKCPYHNSRACLEIFNDLSEMDITHWKQ</sequence>
<name>A0A8J6LWV7_9ALTE</name>
<reference evidence="3" key="2">
    <citation type="submission" date="2020-08" db="EMBL/GenBank/DDBJ databases">
        <authorList>
            <person name="Lai Q."/>
        </authorList>
    </citation>
    <scope>NUCLEOTIDE SEQUENCE</scope>
    <source>
        <strain evidence="3">S27-2</strain>
    </source>
</reference>
<dbReference type="GO" id="GO:0005975">
    <property type="term" value="P:carbohydrate metabolic process"/>
    <property type="evidence" value="ECO:0007669"/>
    <property type="project" value="InterPro"/>
</dbReference>
<dbReference type="RefSeq" id="WP_186505841.1">
    <property type="nucleotide sequence ID" value="NZ_JACNEP010000003.1"/>
</dbReference>
<comment type="caution">
    <text evidence="3">The sequence shown here is derived from an EMBL/GenBank/DDBJ whole genome shotgun (WGS) entry which is preliminary data.</text>
</comment>
<organism evidence="3 4">
    <name type="scientific">Neptunicella marina</name>
    <dbReference type="NCBI Taxonomy" id="2125989"/>
    <lineage>
        <taxon>Bacteria</taxon>
        <taxon>Pseudomonadati</taxon>
        <taxon>Pseudomonadota</taxon>
        <taxon>Gammaproteobacteria</taxon>
        <taxon>Alteromonadales</taxon>
        <taxon>Alteromonadaceae</taxon>
        <taxon>Neptunicella</taxon>
    </lineage>
</organism>
<dbReference type="InterPro" id="IPR008928">
    <property type="entry name" value="6-hairpin_glycosidase_sf"/>
</dbReference>
<dbReference type="Pfam" id="PF07221">
    <property type="entry name" value="GlcNAc_2-epim"/>
    <property type="match status" value="2"/>
</dbReference>
<reference evidence="3" key="1">
    <citation type="journal article" date="2018" name="Int. J. Syst. Evol. Microbiol.">
        <title>Neptunicella marina gen. nov., sp. nov., isolated from surface seawater.</title>
        <authorList>
            <person name="Liu X."/>
            <person name="Lai Q."/>
            <person name="Du Y."/>
            <person name="Zhang X."/>
            <person name="Liu Z."/>
            <person name="Sun F."/>
            <person name="Shao Z."/>
        </authorList>
    </citation>
    <scope>NUCLEOTIDE SEQUENCE</scope>
    <source>
        <strain evidence="3">S27-2</strain>
    </source>
</reference>
<dbReference type="InterPro" id="IPR010819">
    <property type="entry name" value="AGE/CE"/>
</dbReference>